<accession>A0A8T3CI78</accession>
<evidence type="ECO:0000313" key="4">
    <source>
        <dbReference type="Proteomes" id="UP000829720"/>
    </source>
</evidence>
<sequence length="358" mass="38269">MSTATEGPVTTMTGSPTAAMTELSDPTSQEFQERAQRTRTELEKILKGAFSASFISLIVRNFRSGSIITTADLTFSSTNAPAVDTIASAVTNAVQADPTGLNIIPTSIKVTDPGATTMAPTTTLAASVVVVFDVIYKARYGPRFIRTIVIAFRAVSRTRVEQDTEAEVELEFNETSSEPLPSTNDITTTLTEAVNNPSNNFSISIDPESITILRVVHGSRILELEFTSSDTFVPDLLNPNSSAFIFRAQITKQQIDPVFRDAFTSFFNYTVSSFRSGSVITTGDLAFNASEPSPNTTEVGLTLRNAVLNGVVQLGIDPDSIKVNGTAVVTASGGVSAKLSLFTASFVAVTSLLLTHLW</sequence>
<dbReference type="AlphaFoldDB" id="A0A8T3CI78"/>
<organism evidence="3 4">
    <name type="scientific">Albula goreensis</name>
    <dbReference type="NCBI Taxonomy" id="1534307"/>
    <lineage>
        <taxon>Eukaryota</taxon>
        <taxon>Metazoa</taxon>
        <taxon>Chordata</taxon>
        <taxon>Craniata</taxon>
        <taxon>Vertebrata</taxon>
        <taxon>Euteleostomi</taxon>
        <taxon>Actinopterygii</taxon>
        <taxon>Neopterygii</taxon>
        <taxon>Teleostei</taxon>
        <taxon>Albuliformes</taxon>
        <taxon>Albulidae</taxon>
        <taxon>Albula</taxon>
    </lineage>
</organism>
<dbReference type="Proteomes" id="UP000829720">
    <property type="component" value="Unassembled WGS sequence"/>
</dbReference>
<name>A0A8T3CI78_9TELE</name>
<feature type="domain" description="SEA" evidence="2">
    <location>
        <begin position="1"/>
        <end position="115"/>
    </location>
</feature>
<gene>
    <name evidence="3" type="ORF">AGOR_G00232290</name>
</gene>
<keyword evidence="4" id="KW-1185">Reference proteome</keyword>
<evidence type="ECO:0000259" key="2">
    <source>
        <dbReference type="PROSITE" id="PS50024"/>
    </source>
</evidence>
<feature type="region of interest" description="Disordered" evidence="1">
    <location>
        <begin position="1"/>
        <end position="29"/>
    </location>
</feature>
<dbReference type="InterPro" id="IPR036364">
    <property type="entry name" value="SEA_dom_sf"/>
</dbReference>
<feature type="domain" description="SEA" evidence="2">
    <location>
        <begin position="212"/>
        <end position="328"/>
    </location>
</feature>
<comment type="caution">
    <text evidence="3">The sequence shown here is derived from an EMBL/GenBank/DDBJ whole genome shotgun (WGS) entry which is preliminary data.</text>
</comment>
<evidence type="ECO:0000256" key="1">
    <source>
        <dbReference type="SAM" id="MobiDB-lite"/>
    </source>
</evidence>
<evidence type="ECO:0000313" key="3">
    <source>
        <dbReference type="EMBL" id="KAI1883510.1"/>
    </source>
</evidence>
<reference evidence="3" key="1">
    <citation type="submission" date="2021-01" db="EMBL/GenBank/DDBJ databases">
        <authorList>
            <person name="Zahm M."/>
            <person name="Roques C."/>
            <person name="Cabau C."/>
            <person name="Klopp C."/>
            <person name="Donnadieu C."/>
            <person name="Jouanno E."/>
            <person name="Lampietro C."/>
            <person name="Louis A."/>
            <person name="Herpin A."/>
            <person name="Echchiki A."/>
            <person name="Berthelot C."/>
            <person name="Parey E."/>
            <person name="Roest-Crollius H."/>
            <person name="Braasch I."/>
            <person name="Postlethwait J."/>
            <person name="Bobe J."/>
            <person name="Montfort J."/>
            <person name="Bouchez O."/>
            <person name="Begum T."/>
            <person name="Mejri S."/>
            <person name="Adams A."/>
            <person name="Chen W.-J."/>
            <person name="Guiguen Y."/>
        </authorList>
    </citation>
    <scope>NUCLEOTIDE SEQUENCE</scope>
    <source>
        <tissue evidence="3">Blood</tissue>
    </source>
</reference>
<dbReference type="OrthoDB" id="8965174at2759"/>
<protein>
    <recommendedName>
        <fullName evidence="2">SEA domain-containing protein</fullName>
    </recommendedName>
</protein>
<dbReference type="InterPro" id="IPR000082">
    <property type="entry name" value="SEA_dom"/>
</dbReference>
<dbReference type="PROSITE" id="PS50024">
    <property type="entry name" value="SEA"/>
    <property type="match status" value="2"/>
</dbReference>
<dbReference type="Gene3D" id="3.30.70.960">
    <property type="entry name" value="SEA domain"/>
    <property type="match status" value="2"/>
</dbReference>
<proteinExistence type="predicted"/>
<dbReference type="EMBL" id="JAERUA010000023">
    <property type="protein sequence ID" value="KAI1883510.1"/>
    <property type="molecule type" value="Genomic_DNA"/>
</dbReference>
<dbReference type="SUPFAM" id="SSF82671">
    <property type="entry name" value="SEA domain"/>
    <property type="match status" value="2"/>
</dbReference>
<dbReference type="Pfam" id="PF01390">
    <property type="entry name" value="SEA"/>
    <property type="match status" value="2"/>
</dbReference>